<evidence type="ECO:0000256" key="1">
    <source>
        <dbReference type="SAM" id="SignalP"/>
    </source>
</evidence>
<dbReference type="AlphaFoldDB" id="A0A7S0CI45"/>
<organism evidence="2">
    <name type="scientific">Proboscia inermis</name>
    <dbReference type="NCBI Taxonomy" id="420281"/>
    <lineage>
        <taxon>Eukaryota</taxon>
        <taxon>Sar</taxon>
        <taxon>Stramenopiles</taxon>
        <taxon>Ochrophyta</taxon>
        <taxon>Bacillariophyta</taxon>
        <taxon>Coscinodiscophyceae</taxon>
        <taxon>Rhizosoleniophycidae</taxon>
        <taxon>Rhizosoleniales</taxon>
        <taxon>Rhizosoleniaceae</taxon>
        <taxon>Proboscia</taxon>
    </lineage>
</organism>
<dbReference type="EMBL" id="HBEL01040678">
    <property type="protein sequence ID" value="CAD8422777.1"/>
    <property type="molecule type" value="Transcribed_RNA"/>
</dbReference>
<gene>
    <name evidence="2" type="ORF">PINE0816_LOCUS18934</name>
</gene>
<keyword evidence="1" id="KW-0732">Signal</keyword>
<protein>
    <recommendedName>
        <fullName evidence="3">Peptidylprolyl isomerase</fullName>
    </recommendedName>
</protein>
<evidence type="ECO:0008006" key="3">
    <source>
        <dbReference type="Google" id="ProtNLM"/>
    </source>
</evidence>
<reference evidence="2" key="1">
    <citation type="submission" date="2021-01" db="EMBL/GenBank/DDBJ databases">
        <authorList>
            <person name="Corre E."/>
            <person name="Pelletier E."/>
            <person name="Niang G."/>
            <person name="Scheremetjew M."/>
            <person name="Finn R."/>
            <person name="Kale V."/>
            <person name="Holt S."/>
            <person name="Cochrane G."/>
            <person name="Meng A."/>
            <person name="Brown T."/>
            <person name="Cohen L."/>
        </authorList>
    </citation>
    <scope>NUCLEOTIDE SEQUENCE</scope>
    <source>
        <strain evidence="2">CCAP1064/1</strain>
    </source>
</reference>
<proteinExistence type="predicted"/>
<sequence>MLKASFRFILLLFSPEICLKAHAFHRSPLFQTSQISHEHKSFARLLSPLCCVSDGNSSPSSDWIKAELSLKVFPTEPSPEMSPEFVAISCCRSLQFVDHPTESAGLERCFPFFTWECRKGVTARKGGDTVERFCKYGVLSPALQPFMGAKKIDFGEGTLNPGTMTRGDLVSFPVIVYGNDALSFQHPSGLIRDTIDSTPKESNFVIRMEKARRPPLQGCWLVKEVIDVRFAFAGDMGNDIGE</sequence>
<feature type="signal peptide" evidence="1">
    <location>
        <begin position="1"/>
        <end position="23"/>
    </location>
</feature>
<accession>A0A7S0CI45</accession>
<name>A0A7S0CI45_9STRA</name>
<feature type="chain" id="PRO_5031387302" description="Peptidylprolyl isomerase" evidence="1">
    <location>
        <begin position="24"/>
        <end position="242"/>
    </location>
</feature>
<evidence type="ECO:0000313" key="2">
    <source>
        <dbReference type="EMBL" id="CAD8422777.1"/>
    </source>
</evidence>